<dbReference type="Pfam" id="PF00905">
    <property type="entry name" value="Transpeptidase"/>
    <property type="match status" value="1"/>
</dbReference>
<dbReference type="GO" id="GO:0051301">
    <property type="term" value="P:cell division"/>
    <property type="evidence" value="ECO:0007669"/>
    <property type="project" value="UniProtKB-KW"/>
</dbReference>
<evidence type="ECO:0000256" key="3">
    <source>
        <dbReference type="ARBA" id="ARBA00023136"/>
    </source>
</evidence>
<dbReference type="RefSeq" id="WP_182490046.1">
    <property type="nucleotide sequence ID" value="NZ_BAAAOV010000005.1"/>
</dbReference>
<dbReference type="GO" id="GO:0008658">
    <property type="term" value="F:penicillin binding"/>
    <property type="evidence" value="ECO:0007669"/>
    <property type="project" value="InterPro"/>
</dbReference>
<dbReference type="PANTHER" id="PTHR30627:SF1">
    <property type="entry name" value="PEPTIDOGLYCAN D,D-TRANSPEPTIDASE FTSI"/>
    <property type="match status" value="1"/>
</dbReference>
<organism evidence="6 7">
    <name type="scientific">Microcella alkalica</name>
    <dbReference type="NCBI Taxonomy" id="355930"/>
    <lineage>
        <taxon>Bacteria</taxon>
        <taxon>Bacillati</taxon>
        <taxon>Actinomycetota</taxon>
        <taxon>Actinomycetes</taxon>
        <taxon>Micrococcales</taxon>
        <taxon>Microbacteriaceae</taxon>
        <taxon>Microcella</taxon>
    </lineage>
</organism>
<dbReference type="InterPro" id="IPR050515">
    <property type="entry name" value="Beta-lactam/transpept"/>
</dbReference>
<name>A0A839EAK0_9MICO</name>
<protein>
    <submittedName>
        <fullName evidence="6">Cell division protein FtsI (Penicillin-binding protein 3)</fullName>
    </submittedName>
</protein>
<dbReference type="Gene3D" id="3.30.450.330">
    <property type="match status" value="1"/>
</dbReference>
<evidence type="ECO:0000259" key="5">
    <source>
        <dbReference type="Pfam" id="PF03717"/>
    </source>
</evidence>
<dbReference type="Gene3D" id="3.40.710.10">
    <property type="entry name" value="DD-peptidase/beta-lactamase superfamily"/>
    <property type="match status" value="1"/>
</dbReference>
<gene>
    <name evidence="6" type="ORF">FHX53_000818</name>
</gene>
<dbReference type="InterPro" id="IPR001460">
    <property type="entry name" value="PCN-bd_Tpept"/>
</dbReference>
<feature type="domain" description="Penicillin-binding protein dimerisation" evidence="5">
    <location>
        <begin position="55"/>
        <end position="217"/>
    </location>
</feature>
<dbReference type="Gene3D" id="3.90.1310.10">
    <property type="entry name" value="Penicillin-binding protein 2a (Domain 2)"/>
    <property type="match status" value="1"/>
</dbReference>
<comment type="similarity">
    <text evidence="2">Belongs to the transpeptidase family.</text>
</comment>
<comment type="caution">
    <text evidence="6">The sequence shown here is derived from an EMBL/GenBank/DDBJ whole genome shotgun (WGS) entry which is preliminary data.</text>
</comment>
<reference evidence="6 7" key="1">
    <citation type="submission" date="2020-07" db="EMBL/GenBank/DDBJ databases">
        <title>Sequencing the genomes of 1000 actinobacteria strains.</title>
        <authorList>
            <person name="Klenk H.-P."/>
        </authorList>
    </citation>
    <scope>NUCLEOTIDE SEQUENCE [LARGE SCALE GENOMIC DNA]</scope>
    <source>
        <strain evidence="6 7">DSM 19663</strain>
    </source>
</reference>
<proteinExistence type="inferred from homology"/>
<evidence type="ECO:0000256" key="2">
    <source>
        <dbReference type="ARBA" id="ARBA00007171"/>
    </source>
</evidence>
<evidence type="ECO:0000313" key="6">
    <source>
        <dbReference type="EMBL" id="MBA8847254.1"/>
    </source>
</evidence>
<keyword evidence="6" id="KW-0132">Cell division</keyword>
<dbReference type="PANTHER" id="PTHR30627">
    <property type="entry name" value="PEPTIDOGLYCAN D,D-TRANSPEPTIDASE"/>
    <property type="match status" value="1"/>
</dbReference>
<evidence type="ECO:0000256" key="1">
    <source>
        <dbReference type="ARBA" id="ARBA00004370"/>
    </source>
</evidence>
<keyword evidence="6" id="KW-0131">Cell cycle</keyword>
<keyword evidence="3" id="KW-0472">Membrane</keyword>
<dbReference type="SUPFAM" id="SSF56519">
    <property type="entry name" value="Penicillin binding protein dimerisation domain"/>
    <property type="match status" value="1"/>
</dbReference>
<comment type="subcellular location">
    <subcellularLocation>
        <location evidence="1">Membrane</location>
    </subcellularLocation>
</comment>
<dbReference type="InterPro" id="IPR036138">
    <property type="entry name" value="PBP_dimer_sf"/>
</dbReference>
<sequence>MIAVRRTRRRLALTVVIVAAVLLAFLVRLIDIQVVRAGELAEQSEARRSIPQVLQGARGDIVDRNGVVLADTVYRYDITVSPRFVAPSTILDEETGQRTTRTVWEALGQLAALTDQDPAALQSIIDSELAVDPDDDFAYLVRGVETEVYQAVRDLRIPWVYFERQPARAYPNGQVAGNLVGFLGTDGPQTGLELAADECLAATDGTSTYERGADGVRLPGTTVVEQEPVNGGTLELTIDSDVQWFAQQAIAEQGTAIGADWATAFVVRVADGAVIAAADWPTVDPNDVNSTSVDNLGARSFTAPYEPGSTIKALTFAALLDEGVTTPLERFTVPGRYATILNYTIGDAWAHGDLPLTTAGILMNSSNVGTSMVVERTSAEQRAEMLQRFGLDEPTAVGFLGEEGGDIQDPASIDGHSAFTQMFGQGMTATSAQVASAYQAIANGGVHMPLTLVAGCRLPDGTVGMQPSGEGERILSEEAAHTTVSILESVVTDGFLSSQLTIPGYRVAAKTGTAEVAENGRYGGQRIVSLAGMAPADDPQFVVVVTLARPDTMRTSAAAAPTFRSIMTQVLKTFRVPPSTQPAPSLPLTW</sequence>
<dbReference type="InterPro" id="IPR012338">
    <property type="entry name" value="Beta-lactam/transpept-like"/>
</dbReference>
<dbReference type="Pfam" id="PF03717">
    <property type="entry name" value="PBP_dimer"/>
    <property type="match status" value="1"/>
</dbReference>
<dbReference type="SUPFAM" id="SSF56601">
    <property type="entry name" value="beta-lactamase/transpeptidase-like"/>
    <property type="match status" value="1"/>
</dbReference>
<dbReference type="InterPro" id="IPR005311">
    <property type="entry name" value="PBP_dimer"/>
</dbReference>
<dbReference type="AlphaFoldDB" id="A0A839EAK0"/>
<dbReference type="Proteomes" id="UP000585905">
    <property type="component" value="Unassembled WGS sequence"/>
</dbReference>
<dbReference type="GO" id="GO:0071555">
    <property type="term" value="P:cell wall organization"/>
    <property type="evidence" value="ECO:0007669"/>
    <property type="project" value="TreeGrafter"/>
</dbReference>
<dbReference type="GO" id="GO:0005886">
    <property type="term" value="C:plasma membrane"/>
    <property type="evidence" value="ECO:0007669"/>
    <property type="project" value="TreeGrafter"/>
</dbReference>
<evidence type="ECO:0000313" key="7">
    <source>
        <dbReference type="Proteomes" id="UP000585905"/>
    </source>
</evidence>
<accession>A0A839EAK0</accession>
<feature type="domain" description="Penicillin-binding protein transpeptidase" evidence="4">
    <location>
        <begin position="263"/>
        <end position="567"/>
    </location>
</feature>
<dbReference type="EMBL" id="JACGWX010000001">
    <property type="protein sequence ID" value="MBA8847254.1"/>
    <property type="molecule type" value="Genomic_DNA"/>
</dbReference>
<keyword evidence="7" id="KW-1185">Reference proteome</keyword>
<evidence type="ECO:0000259" key="4">
    <source>
        <dbReference type="Pfam" id="PF00905"/>
    </source>
</evidence>